<dbReference type="GO" id="GO:0033819">
    <property type="term" value="F:lipoyl(octanoyl) transferase activity"/>
    <property type="evidence" value="ECO:0007669"/>
    <property type="project" value="UniProtKB-EC"/>
</dbReference>
<dbReference type="PANTHER" id="PTHR10993">
    <property type="entry name" value="OCTANOYLTRANSFERASE"/>
    <property type="match status" value="1"/>
</dbReference>
<dbReference type="PANTHER" id="PTHR10993:SF7">
    <property type="entry name" value="LIPOYLTRANSFERASE 2, MITOCHONDRIAL-RELATED"/>
    <property type="match status" value="1"/>
</dbReference>
<gene>
    <name evidence="8" type="primary">PLESTB000053</name>
    <name evidence="9" type="synonym">PLESTB001096</name>
    <name evidence="8" type="ORF">PLESTB_000050100</name>
    <name evidence="9" type="ORF">PLESTB_000705500</name>
</gene>
<dbReference type="EMBL" id="BRXU01000001">
    <property type="protein sequence ID" value="GLC48019.1"/>
    <property type="molecule type" value="Genomic_DNA"/>
</dbReference>
<dbReference type="EC" id="2.3.1.181" evidence="3"/>
<comment type="caution">
    <text evidence="8">The sequence shown here is derived from an EMBL/GenBank/DDBJ whole genome shotgun (WGS) entry which is preliminary data.</text>
</comment>
<name>A0A9W6B9K8_9CHLO</name>
<accession>A0A9W6B9K8</accession>
<comment type="similarity">
    <text evidence="2">Belongs to the LipB family.</text>
</comment>
<dbReference type="PROSITE" id="PS51733">
    <property type="entry name" value="BPL_LPL_CATALYTIC"/>
    <property type="match status" value="1"/>
</dbReference>
<dbReference type="InterPro" id="IPR045864">
    <property type="entry name" value="aa-tRNA-synth_II/BPL/LPL"/>
</dbReference>
<dbReference type="EMBL" id="BRXU01000007">
    <property type="protein sequence ID" value="GLC53079.1"/>
    <property type="molecule type" value="Genomic_DNA"/>
</dbReference>
<evidence type="ECO:0000256" key="6">
    <source>
        <dbReference type="SAM" id="MobiDB-lite"/>
    </source>
</evidence>
<feature type="compositionally biased region" description="Low complexity" evidence="6">
    <location>
        <begin position="66"/>
        <end position="114"/>
    </location>
</feature>
<evidence type="ECO:0000256" key="1">
    <source>
        <dbReference type="ARBA" id="ARBA00004821"/>
    </source>
</evidence>
<feature type="compositionally biased region" description="Pro residues" evidence="6">
    <location>
        <begin position="1"/>
        <end position="11"/>
    </location>
</feature>
<dbReference type="Pfam" id="PF21948">
    <property type="entry name" value="LplA-B_cat"/>
    <property type="match status" value="1"/>
</dbReference>
<feature type="domain" description="BPL/LPL catalytic" evidence="7">
    <location>
        <begin position="211"/>
        <end position="387"/>
    </location>
</feature>
<feature type="compositionally biased region" description="Low complexity" evidence="6">
    <location>
        <begin position="189"/>
        <end position="199"/>
    </location>
</feature>
<feature type="compositionally biased region" description="Pro residues" evidence="6">
    <location>
        <begin position="430"/>
        <end position="439"/>
    </location>
</feature>
<evidence type="ECO:0000259" key="7">
    <source>
        <dbReference type="PROSITE" id="PS51733"/>
    </source>
</evidence>
<sequence length="544" mass="55333">MAARLHPPPSGPCSSNSSRRRGPSAKAQSPPAPAAVAPPGSHRERSWRTRAVTPLSIGWQRIAAATTTDTAHSSTPSRAATSPPAASPTSLRAAASLPASRPSACPRALSAARPTHGSGPVRFSARVDAAEAVAAGAAEDAGVGGAGAGTDPRVVVVYDLSDQVVEYEQAWAWQRALLERVSSASTASTASGSASIDAAEGTQAGGRPRGRGARHCLLLLQHPPVYTLGAGSTTDHLRFPPGSSPIPLHRTERGGEVTYHGPGQLVMYPILDLQALKPDLHWYLRQLEQVVIEALDSVSGLKGERLEGLTGVWVEGAKVAAIGVRAKRWVSYHGLALNVVTDLAPFTRIVPCGIADRPVTSVRALLEARRAAEDPFAPPGTDFGLAAAAGAGGGGGGDDGMIPLAQATQEDLRRMLAATGMSPPLLQDTAPPPPPPPDGPQALAPALDLDLDDPFAAPLSSSPPPPARDGSGGPAAAAPEAPPAAGGAAGAAAAAAGALQVRSDDCTEVEALLLREYGCALKEAFSEVFGLELVEGDPGELGSS</sequence>
<dbReference type="InterPro" id="IPR020605">
    <property type="entry name" value="Octanoyltransferase_CS"/>
</dbReference>
<reference evidence="8 10" key="2">
    <citation type="journal article" date="2023" name="Commun. Biol.">
        <title>Reorganization of the ancestral sex-determining regions during the evolution of trioecy in Pleodorina starrii.</title>
        <authorList>
            <person name="Takahashi K."/>
            <person name="Suzuki S."/>
            <person name="Kawai-Toyooka H."/>
            <person name="Yamamoto K."/>
            <person name="Hamaji T."/>
            <person name="Ootsuki R."/>
            <person name="Yamaguchi H."/>
            <person name="Kawachi M."/>
            <person name="Higashiyama T."/>
            <person name="Nozaki H."/>
        </authorList>
    </citation>
    <scope>NUCLEOTIDE SEQUENCE [LARGE SCALE GENOMIC DNA]</scope>
    <source>
        <strain evidence="8 10">NIES-4479</strain>
    </source>
</reference>
<dbReference type="InterPro" id="IPR004143">
    <property type="entry name" value="BPL_LPL_catalytic"/>
</dbReference>
<feature type="compositionally biased region" description="Low complexity" evidence="6">
    <location>
        <begin position="474"/>
        <end position="491"/>
    </location>
</feature>
<dbReference type="Gene3D" id="3.30.930.10">
    <property type="entry name" value="Bira Bifunctional Protein, Domain 2"/>
    <property type="match status" value="1"/>
</dbReference>
<dbReference type="SUPFAM" id="SSF55681">
    <property type="entry name" value="Class II aaRS and biotin synthetases"/>
    <property type="match status" value="1"/>
</dbReference>
<dbReference type="CDD" id="cd16444">
    <property type="entry name" value="LipB"/>
    <property type="match status" value="1"/>
</dbReference>
<dbReference type="GO" id="GO:0009249">
    <property type="term" value="P:protein lipoylation"/>
    <property type="evidence" value="ECO:0007669"/>
    <property type="project" value="InterPro"/>
</dbReference>
<dbReference type="NCBIfam" id="TIGR00214">
    <property type="entry name" value="lipB"/>
    <property type="match status" value="1"/>
</dbReference>
<evidence type="ECO:0000313" key="9">
    <source>
        <dbReference type="EMBL" id="GLC53079.1"/>
    </source>
</evidence>
<feature type="compositionally biased region" description="Low complexity" evidence="6">
    <location>
        <begin position="440"/>
        <end position="460"/>
    </location>
</feature>
<dbReference type="Proteomes" id="UP001165080">
    <property type="component" value="Unassembled WGS sequence"/>
</dbReference>
<evidence type="ECO:0000256" key="2">
    <source>
        <dbReference type="ARBA" id="ARBA00007907"/>
    </source>
</evidence>
<dbReference type="PROSITE" id="PS01313">
    <property type="entry name" value="LIPB"/>
    <property type="match status" value="1"/>
</dbReference>
<evidence type="ECO:0000313" key="10">
    <source>
        <dbReference type="Proteomes" id="UP001165080"/>
    </source>
</evidence>
<dbReference type="InterPro" id="IPR000544">
    <property type="entry name" value="Octanoyltransferase"/>
</dbReference>
<comment type="pathway">
    <text evidence="1">Protein modification; protein lipoylation via endogenous pathway; protein N(6)-(lipoyl)lysine from octanoyl-[acyl-carrier-protein]: step 1/2.</text>
</comment>
<proteinExistence type="inferred from homology"/>
<feature type="region of interest" description="Disordered" evidence="6">
    <location>
        <begin position="422"/>
        <end position="491"/>
    </location>
</feature>
<protein>
    <recommendedName>
        <fullName evidence="3">lipoyl(octanoyl) transferase</fullName>
        <ecNumber evidence="3">2.3.1.181</ecNumber>
    </recommendedName>
</protein>
<feature type="region of interest" description="Disordered" evidence="6">
    <location>
        <begin position="66"/>
        <end position="118"/>
    </location>
</feature>
<feature type="region of interest" description="Disordered" evidence="6">
    <location>
        <begin position="189"/>
        <end position="209"/>
    </location>
</feature>
<evidence type="ECO:0000256" key="3">
    <source>
        <dbReference type="ARBA" id="ARBA00012334"/>
    </source>
</evidence>
<evidence type="ECO:0000256" key="5">
    <source>
        <dbReference type="ARBA" id="ARBA00023315"/>
    </source>
</evidence>
<dbReference type="AlphaFoldDB" id="A0A9W6B9K8"/>
<keyword evidence="10" id="KW-1185">Reference proteome</keyword>
<dbReference type="HAMAP" id="MF_00013">
    <property type="entry name" value="LipB"/>
    <property type="match status" value="1"/>
</dbReference>
<reference evidence="8" key="1">
    <citation type="submission" date="2022-08" db="EMBL/GenBank/DDBJ databases">
        <authorList>
            <person name="Takahashi K."/>
            <person name="Suzuki S."/>
            <person name="Kawachi M."/>
            <person name="Higashiyama T."/>
            <person name="Nozaki H."/>
        </authorList>
    </citation>
    <scope>NUCLEOTIDE SEQUENCE</scope>
    <source>
        <strain evidence="8">NIES-4479</strain>
    </source>
</reference>
<organism evidence="8 10">
    <name type="scientific">Pleodorina starrii</name>
    <dbReference type="NCBI Taxonomy" id="330485"/>
    <lineage>
        <taxon>Eukaryota</taxon>
        <taxon>Viridiplantae</taxon>
        <taxon>Chlorophyta</taxon>
        <taxon>core chlorophytes</taxon>
        <taxon>Chlorophyceae</taxon>
        <taxon>CS clade</taxon>
        <taxon>Chlamydomonadales</taxon>
        <taxon>Volvocaceae</taxon>
        <taxon>Pleodorina</taxon>
    </lineage>
</organism>
<evidence type="ECO:0000313" key="8">
    <source>
        <dbReference type="EMBL" id="GLC48019.1"/>
    </source>
</evidence>
<evidence type="ECO:0000256" key="4">
    <source>
        <dbReference type="ARBA" id="ARBA00022679"/>
    </source>
</evidence>
<feature type="compositionally biased region" description="Low complexity" evidence="6">
    <location>
        <begin position="24"/>
        <end position="40"/>
    </location>
</feature>
<feature type="region of interest" description="Disordered" evidence="6">
    <location>
        <begin position="1"/>
        <end position="52"/>
    </location>
</feature>
<keyword evidence="5" id="KW-0012">Acyltransferase</keyword>
<keyword evidence="4" id="KW-0808">Transferase</keyword>